<evidence type="ECO:0000256" key="1">
    <source>
        <dbReference type="SAM" id="Phobius"/>
    </source>
</evidence>
<organism evidence="2 3">
    <name type="scientific">Marinicrinis lubricantis</name>
    <dbReference type="NCBI Taxonomy" id="2086470"/>
    <lineage>
        <taxon>Bacteria</taxon>
        <taxon>Bacillati</taxon>
        <taxon>Bacillota</taxon>
        <taxon>Bacilli</taxon>
        <taxon>Bacillales</taxon>
        <taxon>Paenibacillaceae</taxon>
    </lineage>
</organism>
<evidence type="ECO:0000313" key="3">
    <source>
        <dbReference type="Proteomes" id="UP001596250"/>
    </source>
</evidence>
<protein>
    <recommendedName>
        <fullName evidence="4">Fibronectin type-III domain-containing protein</fullName>
    </recommendedName>
</protein>
<keyword evidence="1" id="KW-0812">Transmembrane</keyword>
<name>A0ABW1IQQ7_9BACL</name>
<evidence type="ECO:0008006" key="4">
    <source>
        <dbReference type="Google" id="ProtNLM"/>
    </source>
</evidence>
<accession>A0ABW1IQQ7</accession>
<gene>
    <name evidence="2" type="ORF">ACFPXP_13525</name>
</gene>
<keyword evidence="3" id="KW-1185">Reference proteome</keyword>
<reference evidence="3" key="1">
    <citation type="journal article" date="2019" name="Int. J. Syst. Evol. Microbiol.">
        <title>The Global Catalogue of Microorganisms (GCM) 10K type strain sequencing project: providing services to taxonomists for standard genome sequencing and annotation.</title>
        <authorList>
            <consortium name="The Broad Institute Genomics Platform"/>
            <consortium name="The Broad Institute Genome Sequencing Center for Infectious Disease"/>
            <person name="Wu L."/>
            <person name="Ma J."/>
        </authorList>
    </citation>
    <scope>NUCLEOTIDE SEQUENCE [LARGE SCALE GENOMIC DNA]</scope>
    <source>
        <strain evidence="3">CCM 8749</strain>
    </source>
</reference>
<dbReference type="EMBL" id="JBHSQV010000162">
    <property type="protein sequence ID" value="MFC5987424.1"/>
    <property type="molecule type" value="Genomic_DNA"/>
</dbReference>
<keyword evidence="1" id="KW-0472">Membrane</keyword>
<feature type="transmembrane region" description="Helical" evidence="1">
    <location>
        <begin position="9"/>
        <end position="30"/>
    </location>
</feature>
<comment type="caution">
    <text evidence="2">The sequence shown here is derived from an EMBL/GenBank/DDBJ whole genome shotgun (WGS) entry which is preliminary data.</text>
</comment>
<proteinExistence type="predicted"/>
<dbReference type="Proteomes" id="UP001596250">
    <property type="component" value="Unassembled WGS sequence"/>
</dbReference>
<dbReference type="RefSeq" id="WP_379894800.1">
    <property type="nucleotide sequence ID" value="NZ_CBCSCT010000041.1"/>
</dbReference>
<sequence length="126" mass="14654">MFGGSRRAIWYTTVIMLAVTVNLLLLYAIFTPKGHFSFNRLIPGEAVPVSAQVQRTEESNIYLQWEKVDEFMDGDFLVEEYQQFEIHKSDRGETLKVVPTDHKDYLRYYQGTEPIVIPENTDPMAF</sequence>
<keyword evidence="1" id="KW-1133">Transmembrane helix</keyword>
<evidence type="ECO:0000313" key="2">
    <source>
        <dbReference type="EMBL" id="MFC5987424.1"/>
    </source>
</evidence>